<dbReference type="SUPFAM" id="SSF52200">
    <property type="entry name" value="Toll/Interleukin receptor TIR domain"/>
    <property type="match status" value="1"/>
</dbReference>
<feature type="region of interest" description="Disordered" evidence="9">
    <location>
        <begin position="1157"/>
        <end position="1176"/>
    </location>
</feature>
<dbReference type="Gene3D" id="3.30.70.100">
    <property type="match status" value="2"/>
</dbReference>
<dbReference type="PANTHER" id="PTHR46898:SF3">
    <property type="entry name" value="FUNGAL LIPASE-LIKE DOMAIN-CONTAINING PROTEIN"/>
    <property type="match status" value="1"/>
</dbReference>
<keyword evidence="4" id="KW-0433">Leucine-rich repeat</keyword>
<dbReference type="SUPFAM" id="SSF46785">
    <property type="entry name" value="Winged helix' DNA-binding domain"/>
    <property type="match status" value="1"/>
</dbReference>
<dbReference type="Pfam" id="PF07725">
    <property type="entry name" value="LRR_3"/>
    <property type="match status" value="1"/>
</dbReference>
<dbReference type="GO" id="GO:0006952">
    <property type="term" value="P:defense response"/>
    <property type="evidence" value="ECO:0007669"/>
    <property type="project" value="UniProtKB-KW"/>
</dbReference>
<keyword evidence="6" id="KW-0378">Hydrolase</keyword>
<evidence type="ECO:0000256" key="7">
    <source>
        <dbReference type="ARBA" id="ARBA00022821"/>
    </source>
</evidence>
<dbReference type="InterPro" id="IPR027417">
    <property type="entry name" value="P-loop_NTPase"/>
</dbReference>
<feature type="compositionally biased region" description="Basic and acidic residues" evidence="9">
    <location>
        <begin position="1257"/>
        <end position="1267"/>
    </location>
</feature>
<evidence type="ECO:0000256" key="4">
    <source>
        <dbReference type="ARBA" id="ARBA00022614"/>
    </source>
</evidence>
<dbReference type="InterPro" id="IPR058192">
    <property type="entry name" value="WHD_ROQ1-like"/>
</dbReference>
<evidence type="ECO:0000256" key="9">
    <source>
        <dbReference type="SAM" id="MobiDB-lite"/>
    </source>
</evidence>
<feature type="region of interest" description="Disordered" evidence="9">
    <location>
        <begin position="1250"/>
        <end position="1273"/>
    </location>
</feature>
<dbReference type="Gene3D" id="3.40.50.1820">
    <property type="entry name" value="alpha/beta hydrolase"/>
    <property type="match status" value="2"/>
</dbReference>
<dbReference type="InterPro" id="IPR044603">
    <property type="entry name" value="SAG101-like"/>
</dbReference>
<dbReference type="PROSITE" id="PS50104">
    <property type="entry name" value="TIR"/>
    <property type="match status" value="1"/>
</dbReference>
<dbReference type="Pfam" id="PF01582">
    <property type="entry name" value="TIR"/>
    <property type="match status" value="1"/>
</dbReference>
<dbReference type="SUPFAM" id="SSF53474">
    <property type="entry name" value="alpha/beta-Hydrolases"/>
    <property type="match status" value="2"/>
</dbReference>
<protein>
    <recommendedName>
        <fullName evidence="10">TIR domain-containing protein</fullName>
    </recommendedName>
</protein>
<dbReference type="eggNOG" id="ENOG502RQNV">
    <property type="taxonomic scope" value="Eukaryota"/>
</dbReference>
<dbReference type="InterPro" id="IPR002921">
    <property type="entry name" value="Fungal_lipase-type"/>
</dbReference>
<keyword evidence="8" id="KW-0539">Nucleus</keyword>
<dbReference type="GO" id="GO:0005634">
    <property type="term" value="C:nucleus"/>
    <property type="evidence" value="ECO:0007669"/>
    <property type="project" value="UniProtKB-SubCell"/>
</dbReference>
<evidence type="ECO:0000256" key="3">
    <source>
        <dbReference type="ARBA" id="ARBA00022490"/>
    </source>
</evidence>
<keyword evidence="7" id="KW-0611">Plant defense</keyword>
<dbReference type="InterPro" id="IPR011713">
    <property type="entry name" value="Leu-rich_rpt_3"/>
</dbReference>
<name>A0A087GFF8_ARAAL</name>
<dbReference type="OrthoDB" id="1093888at2759"/>
<dbReference type="Pfam" id="PF00931">
    <property type="entry name" value="NB-ARC"/>
    <property type="match status" value="1"/>
</dbReference>
<dbReference type="GO" id="GO:0007165">
    <property type="term" value="P:signal transduction"/>
    <property type="evidence" value="ECO:0007669"/>
    <property type="project" value="InterPro"/>
</dbReference>
<keyword evidence="3" id="KW-0963">Cytoplasm</keyword>
<organism evidence="11 12">
    <name type="scientific">Arabis alpina</name>
    <name type="common">Alpine rock-cress</name>
    <dbReference type="NCBI Taxonomy" id="50452"/>
    <lineage>
        <taxon>Eukaryota</taxon>
        <taxon>Viridiplantae</taxon>
        <taxon>Streptophyta</taxon>
        <taxon>Embryophyta</taxon>
        <taxon>Tracheophyta</taxon>
        <taxon>Spermatophyta</taxon>
        <taxon>Magnoliopsida</taxon>
        <taxon>eudicotyledons</taxon>
        <taxon>Gunneridae</taxon>
        <taxon>Pentapetalae</taxon>
        <taxon>rosids</taxon>
        <taxon>malvids</taxon>
        <taxon>Brassicales</taxon>
        <taxon>Brassicaceae</taxon>
        <taxon>Arabideae</taxon>
        <taxon>Arabis</taxon>
    </lineage>
</organism>
<evidence type="ECO:0000313" key="12">
    <source>
        <dbReference type="Proteomes" id="UP000029120"/>
    </source>
</evidence>
<dbReference type="EMBL" id="CM002875">
    <property type="protein sequence ID" value="KFK28610.1"/>
    <property type="molecule type" value="Genomic_DNA"/>
</dbReference>
<evidence type="ECO:0000256" key="8">
    <source>
        <dbReference type="ARBA" id="ARBA00023242"/>
    </source>
</evidence>
<keyword evidence="12" id="KW-1185">Reference proteome</keyword>
<evidence type="ECO:0000256" key="2">
    <source>
        <dbReference type="ARBA" id="ARBA00004496"/>
    </source>
</evidence>
<dbReference type="InterPro" id="IPR035897">
    <property type="entry name" value="Toll_tir_struct_dom_sf"/>
</dbReference>
<dbReference type="GO" id="GO:0052689">
    <property type="term" value="F:carboxylic ester hydrolase activity"/>
    <property type="evidence" value="ECO:0007669"/>
    <property type="project" value="InterPro"/>
</dbReference>
<dbReference type="GO" id="GO:0005737">
    <property type="term" value="C:cytoplasm"/>
    <property type="evidence" value="ECO:0007669"/>
    <property type="project" value="UniProtKB-SubCell"/>
</dbReference>
<dbReference type="Pfam" id="PF01764">
    <property type="entry name" value="Lipase_3"/>
    <property type="match status" value="2"/>
</dbReference>
<dbReference type="Gene3D" id="3.40.50.10140">
    <property type="entry name" value="Toll/interleukin-1 receptor homology (TIR) domain"/>
    <property type="match status" value="1"/>
</dbReference>
<dbReference type="SUPFAM" id="SSF52540">
    <property type="entry name" value="P-loop containing nucleoside triphosphate hydrolases"/>
    <property type="match status" value="1"/>
</dbReference>
<accession>A0A087GFF8</accession>
<comment type="subcellular location">
    <subcellularLocation>
        <location evidence="2">Cytoplasm</location>
    </subcellularLocation>
    <subcellularLocation>
        <location evidence="1">Nucleus</location>
    </subcellularLocation>
</comment>
<dbReference type="PRINTS" id="PR00364">
    <property type="entry name" value="DISEASERSIST"/>
</dbReference>
<dbReference type="InterPro" id="IPR002182">
    <property type="entry name" value="NB-ARC"/>
</dbReference>
<dbReference type="PANTHER" id="PTHR46898">
    <property type="entry name" value="SENESCENCE-ASSOCIATED CARBOXYLESTERASE 101"/>
    <property type="match status" value="1"/>
</dbReference>
<reference evidence="12" key="1">
    <citation type="journal article" date="2015" name="Nat. Plants">
        <title>Genome expansion of Arabis alpina linked with retrotransposition and reduced symmetric DNA methylation.</title>
        <authorList>
            <person name="Willing E.M."/>
            <person name="Rawat V."/>
            <person name="Mandakova T."/>
            <person name="Maumus F."/>
            <person name="James G.V."/>
            <person name="Nordstroem K.J."/>
            <person name="Becker C."/>
            <person name="Warthmann N."/>
            <person name="Chica C."/>
            <person name="Szarzynska B."/>
            <person name="Zytnicki M."/>
            <person name="Albani M.C."/>
            <person name="Kiefer C."/>
            <person name="Bergonzi S."/>
            <person name="Castaings L."/>
            <person name="Mateos J.L."/>
            <person name="Berns M.C."/>
            <person name="Bujdoso N."/>
            <person name="Piofczyk T."/>
            <person name="de Lorenzo L."/>
            <person name="Barrero-Sicilia C."/>
            <person name="Mateos I."/>
            <person name="Piednoel M."/>
            <person name="Hagmann J."/>
            <person name="Chen-Min-Tao R."/>
            <person name="Iglesias-Fernandez R."/>
            <person name="Schuster S.C."/>
            <person name="Alonso-Blanco C."/>
            <person name="Roudier F."/>
            <person name="Carbonero P."/>
            <person name="Paz-Ares J."/>
            <person name="Davis S.J."/>
            <person name="Pecinka A."/>
            <person name="Quesneville H."/>
            <person name="Colot V."/>
            <person name="Lysak M.A."/>
            <person name="Weigel D."/>
            <person name="Coupland G."/>
            <person name="Schneeberger K."/>
        </authorList>
    </citation>
    <scope>NUCLEOTIDE SEQUENCE [LARGE SCALE GENOMIC DNA]</scope>
    <source>
        <strain evidence="12">cv. Pajares</strain>
    </source>
</reference>
<dbReference type="Proteomes" id="UP000029120">
    <property type="component" value="Chromosome 7"/>
</dbReference>
<dbReference type="GO" id="GO:0006629">
    <property type="term" value="P:lipid metabolic process"/>
    <property type="evidence" value="ECO:0007669"/>
    <property type="project" value="InterPro"/>
</dbReference>
<dbReference type="GO" id="GO:0043531">
    <property type="term" value="F:ADP binding"/>
    <property type="evidence" value="ECO:0007669"/>
    <property type="project" value="InterPro"/>
</dbReference>
<sequence>MDSSSSLLGSELGKLLLSSGILDLSWSKISEFNSSINRNKDSGLHFEIFDEAKCTFVVFSAPPIPRDSSFHSASTLLTGSRDVVNPFPLLCTKDITSFSVHTPALELFTSAFKDLSKLKLELIQSWKPVIITGAALGGSVASLFTLWLLESYNLILKRPLCITFGSPLIGDSSLQQILENSVRGLCFLHVADVSRSPIMASVFKPFGRFLICFDSQCFCIDDSEAVMELLFSVNADVVDWRDYGEILHRLDKSLLSMAESRSMSMSDDVMDRMEERAAKKELLFELSNTNNMMISMMYMGWYKKISKKDKIGYYDRFKTQTVSRSSHFDIVIMKLKKELNDFWKSVVEEVEKWPQSDILILRRRFLFPGNNYRRMIEPLDIAEYYGNDGKEYRTLGRSHHYIMLEKWFGMESRSWIGSQRDLRNLLTFDSCFWAEVEEAMIVINQMKTHEGMSNDVLMEKLVRFEEYVWGMIEKREVSSEIFLEKSSFMRWWKEYDKINFSISHFTEFMHTGKYKSYGWPFSSLEDHTSGSATGPHPGPSDRPKSFVDEEEGQKVVHLKLHLRNNEEKTKALGTIAKISGVSSVVADGYERFIVTWNGTMDPVVLVNELSKYWPVEIISVSPSKKFEQKKESSEEELLGSQLGKLVLSSGLLQSSWSKISEIHASTYPNQDSALGVKIFREANCTFVVFAAPRIVRNSSFNSACTLLPGTLYPNPFPFLCSKQISSFSVHTPAFELFSSAYKDLFKLKNELIQSKKPVIITGAALGGSVASLFTLWLLETVDPGQKHLLCITFGSPSIGDASLQQILENSVRNSCFLHVADAAQTAITAGFKPFGKFLICFNSGCICIEDPEAVMELLTGANTDIVDYGEVLHRLDQSVLSMADPILIPDDVIDRMEEHAKQKKLRSLDTFKKLNDMRISMMYIEQYKKKSKEVKISYYDRYKNQTLSSTSEFDTDIKTHKKELNDYWKTLVEEVEKKPQSDVSILNRRFLISGNNYRRLVEPLDIAKYYREGGKEYSVRGRSRHYVMLEKWFKEKLLKPTRSEKSDLSDRLTFDSCFWAEVEEAMIVINQLKAIEGMRDEELTGNLVRFEEYVWGMIEKREVSPEIFLEKSSFMKWWKEYKDEFNSSYSPFTEFMSTGMYEKYGFPFSNLEDHISSLATGPHPGPSDRPKSSIDEEGQQVVHLKLYLRNDKEKTKALSTITKFSGVSSVAADGYERISVTGNGTMDPVVLVKELSRHWPGEIVSVAPSKKIKRKKESSEEQSDKQVEMSVKTQKIKDEESVLSSDSGSGSIIATNTGILVFSCNDNDLDEALFIEAILSGLHEREVTPLKYDLSGRESLDREMLRRYSVGIMVLSNSFTRSSQSLDHLVAIMEHWKEKNFVIIPVYINVTPSDICRLEDWVEASVQQQYLNSFQQWTAATTELASIDGHQWEEGTQFTLAEEVVRDAWLYLKNCKNVVRILAWLEHSQPSRAEIVGIWGMAGIGKTSIAREIFGILAPQYDLCYFLQDFYLLYQEKGLMRDVFYSKVFGGEKQSVGASDVKLSFMRDLFLNKKILIVLDGVSNARDAEYVVGGFGWFSRGHRIILTSRRKKVLVQCMVKEPYEIKTCEFESLRLCKQFLNGENSGVISELMSCSSGIPLALEVLGSSVPKPHINSMMEHLQQLRINPPTRIQKAFRRSFDGLDENEKNIFLDLACFFRGENKDHVVQLLDACGFFTSLGICDLIDESLISLLDNKIEIPIPFQDMGRFIVREEDVDPCKRSRLWDSEDIIAVLTKNSGTEAIEGIFLDVSELACDLSPTVFSEMDRLRLLKFYCSTFGKECKLKLPAQGLDTLPDELRLLHWEHYPLKNLPQEFDPENLVEINMPYSNLEKLWEGKKNLEKLKKIKLSHSSKLTDILMLSEALNLEHIDLEGCTSLVDISTSIPHSGKLVSLSMKDCSHLRCLPSMVDLTSLKLLNLSGCSELEEIQDFAPNLKELYLAGTAIAKLPLSIANLIETLKMECLQMEILSIT</sequence>
<dbReference type="Gramene" id="KFK28610">
    <property type="protein sequence ID" value="KFK28610"/>
    <property type="gene ID" value="AALP_AA7G020400"/>
</dbReference>
<dbReference type="SUPFAM" id="SSF52058">
    <property type="entry name" value="L domain-like"/>
    <property type="match status" value="1"/>
</dbReference>
<dbReference type="Gene3D" id="3.40.50.300">
    <property type="entry name" value="P-loop containing nucleotide triphosphate hydrolases"/>
    <property type="match status" value="1"/>
</dbReference>
<dbReference type="InterPro" id="IPR029058">
    <property type="entry name" value="AB_hydrolase_fold"/>
</dbReference>
<evidence type="ECO:0000313" key="11">
    <source>
        <dbReference type="EMBL" id="KFK28610.1"/>
    </source>
</evidence>
<proteinExistence type="predicted"/>
<evidence type="ECO:0000256" key="6">
    <source>
        <dbReference type="ARBA" id="ARBA00022801"/>
    </source>
</evidence>
<keyword evidence="5" id="KW-0677">Repeat</keyword>
<dbReference type="InterPro" id="IPR000157">
    <property type="entry name" value="TIR_dom"/>
</dbReference>
<dbReference type="Gene3D" id="3.80.10.10">
    <property type="entry name" value="Ribonuclease Inhibitor"/>
    <property type="match status" value="1"/>
</dbReference>
<feature type="domain" description="TIR" evidence="10">
    <location>
        <begin position="1294"/>
        <end position="1452"/>
    </location>
</feature>
<dbReference type="InterPro" id="IPR041266">
    <property type="entry name" value="EDS1_EP"/>
</dbReference>
<evidence type="ECO:0000256" key="5">
    <source>
        <dbReference type="ARBA" id="ARBA00022737"/>
    </source>
</evidence>
<dbReference type="InterPro" id="IPR032675">
    <property type="entry name" value="LRR_dom_sf"/>
</dbReference>
<dbReference type="InterPro" id="IPR036390">
    <property type="entry name" value="WH_DNA-bd_sf"/>
</dbReference>
<gene>
    <name evidence="11" type="ordered locus">AALP_Aa7g020400</name>
</gene>
<feature type="region of interest" description="Disordered" evidence="9">
    <location>
        <begin position="528"/>
        <end position="548"/>
    </location>
</feature>
<dbReference type="Pfam" id="PF23282">
    <property type="entry name" value="WHD_ROQ1"/>
    <property type="match status" value="1"/>
</dbReference>
<dbReference type="FunFam" id="3.80.10.10:FF:000386">
    <property type="entry name" value="Disease resistance protein RPS4"/>
    <property type="match status" value="1"/>
</dbReference>
<evidence type="ECO:0000259" key="10">
    <source>
        <dbReference type="PROSITE" id="PS50104"/>
    </source>
</evidence>
<dbReference type="Pfam" id="PF18117">
    <property type="entry name" value="EDS1_EP"/>
    <property type="match status" value="2"/>
</dbReference>
<evidence type="ECO:0000256" key="1">
    <source>
        <dbReference type="ARBA" id="ARBA00004123"/>
    </source>
</evidence>